<gene>
    <name evidence="7" type="ORF">CINCED_3A000376</name>
</gene>
<dbReference type="Gene3D" id="3.40.50.1820">
    <property type="entry name" value="alpha/beta hydrolase"/>
    <property type="match status" value="1"/>
</dbReference>
<keyword evidence="4" id="KW-0325">Glycoprotein</keyword>
<evidence type="ECO:0000256" key="1">
    <source>
        <dbReference type="ARBA" id="ARBA00005964"/>
    </source>
</evidence>
<evidence type="ECO:0000313" key="8">
    <source>
        <dbReference type="Proteomes" id="UP000325440"/>
    </source>
</evidence>
<feature type="domain" description="Carboxylesterase type B" evidence="6">
    <location>
        <begin position="19"/>
        <end position="539"/>
    </location>
</feature>
<dbReference type="SUPFAM" id="SSF53474">
    <property type="entry name" value="alpha/beta-Hydrolases"/>
    <property type="match status" value="1"/>
</dbReference>
<keyword evidence="5" id="KW-0732">Signal</keyword>
<dbReference type="Proteomes" id="UP000325440">
    <property type="component" value="Unassembled WGS sequence"/>
</dbReference>
<dbReference type="Pfam" id="PF00135">
    <property type="entry name" value="COesterase"/>
    <property type="match status" value="1"/>
</dbReference>
<evidence type="ECO:0000256" key="5">
    <source>
        <dbReference type="RuleBase" id="RU361235"/>
    </source>
</evidence>
<protein>
    <recommendedName>
        <fullName evidence="5">Carboxylic ester hydrolase</fullName>
        <ecNumber evidence="5">3.1.1.-</ecNumber>
    </recommendedName>
</protein>
<dbReference type="InterPro" id="IPR019826">
    <property type="entry name" value="Carboxylesterase_B_AS"/>
</dbReference>
<dbReference type="InterPro" id="IPR002018">
    <property type="entry name" value="CarbesteraseB"/>
</dbReference>
<dbReference type="InterPro" id="IPR019819">
    <property type="entry name" value="Carboxylesterase_B_CS"/>
</dbReference>
<evidence type="ECO:0000313" key="7">
    <source>
        <dbReference type="EMBL" id="VVC41625.1"/>
    </source>
</evidence>
<proteinExistence type="inferred from homology"/>
<dbReference type="InterPro" id="IPR029058">
    <property type="entry name" value="AB_hydrolase_fold"/>
</dbReference>
<sequence>MWWVYISCFLLYLSAVSCEPVIKTAKGKIRGQILKSRYGRDYYSFTGIPYAKPPVGELRFQPPVEIDPWEGIWDAINDPKICVQNNHFFPIMRSLIHGQEDCLYLNIFTPDLNKKLPVMFWIHGGGFLAGHSAPDLYGPDYFMDKDVVFVSFNYRLGLFGFISTEDDVIPGNYGMKDQVMVLRWVRENIANFGGDPEQVTIFGESAGGASTGYHLLSPMSKGLFQKAILQSGTPLCCWALSSPGIIRKRTEAVATIAGCYANSSLEILNCLKKIPAFYLVELHNKLFEWINNPSILFPPVVESCNSNQEAFLCNHPITEFKQESNVPTIIGLNSGEGGLFVANLYNETSLLFPELQTDFNRLLGSLLTYKHLSLPEHWDEIGDRIMTKYFPSGKIDDHLSTVNMLGEGTFLPCVYSMALKLSSPSYIYLFDYQNEFSFNQFYGECKKPLGVSHGDEMISMFPLKVVNPNGLNERDEEVSKLIIDIWVKFASSKTLTIDGKDDGKAWPEFKSIEKLSVLHIDSARPKLVQNPFAEKYKFWNELPLFSRLKQFTSKPNVKYEL</sequence>
<evidence type="ECO:0000256" key="2">
    <source>
        <dbReference type="ARBA" id="ARBA00022487"/>
    </source>
</evidence>
<dbReference type="PROSITE" id="PS00941">
    <property type="entry name" value="CARBOXYLESTERASE_B_2"/>
    <property type="match status" value="1"/>
</dbReference>
<accession>A0A5E4NJ73</accession>
<keyword evidence="2" id="KW-0719">Serine esterase</keyword>
<dbReference type="AlphaFoldDB" id="A0A5E4NJ73"/>
<dbReference type="EMBL" id="CABPRJ010001922">
    <property type="protein sequence ID" value="VVC41625.1"/>
    <property type="molecule type" value="Genomic_DNA"/>
</dbReference>
<keyword evidence="3 5" id="KW-0378">Hydrolase</keyword>
<feature type="signal peptide" evidence="5">
    <location>
        <begin position="1"/>
        <end position="18"/>
    </location>
</feature>
<comment type="similarity">
    <text evidence="1 5">Belongs to the type-B carboxylesterase/lipase family.</text>
</comment>
<dbReference type="PANTHER" id="PTHR43142:SF1">
    <property type="entry name" value="CARBOXYLIC ESTER HYDROLASE"/>
    <property type="match status" value="1"/>
</dbReference>
<name>A0A5E4NJ73_9HEMI</name>
<feature type="chain" id="PRO_5023142945" description="Carboxylic ester hydrolase" evidence="5">
    <location>
        <begin position="19"/>
        <end position="561"/>
    </location>
</feature>
<evidence type="ECO:0000256" key="4">
    <source>
        <dbReference type="ARBA" id="ARBA00023180"/>
    </source>
</evidence>
<organism evidence="7 8">
    <name type="scientific">Cinara cedri</name>
    <dbReference type="NCBI Taxonomy" id="506608"/>
    <lineage>
        <taxon>Eukaryota</taxon>
        <taxon>Metazoa</taxon>
        <taxon>Ecdysozoa</taxon>
        <taxon>Arthropoda</taxon>
        <taxon>Hexapoda</taxon>
        <taxon>Insecta</taxon>
        <taxon>Pterygota</taxon>
        <taxon>Neoptera</taxon>
        <taxon>Paraneoptera</taxon>
        <taxon>Hemiptera</taxon>
        <taxon>Sternorrhyncha</taxon>
        <taxon>Aphidomorpha</taxon>
        <taxon>Aphidoidea</taxon>
        <taxon>Aphididae</taxon>
        <taxon>Lachninae</taxon>
        <taxon>Cinara</taxon>
    </lineage>
</organism>
<keyword evidence="8" id="KW-1185">Reference proteome</keyword>
<dbReference type="EC" id="3.1.1.-" evidence="5"/>
<evidence type="ECO:0000259" key="6">
    <source>
        <dbReference type="Pfam" id="PF00135"/>
    </source>
</evidence>
<reference evidence="7 8" key="1">
    <citation type="submission" date="2019-08" db="EMBL/GenBank/DDBJ databases">
        <authorList>
            <person name="Alioto T."/>
            <person name="Alioto T."/>
            <person name="Gomez Garrido J."/>
        </authorList>
    </citation>
    <scope>NUCLEOTIDE SEQUENCE [LARGE SCALE GENOMIC DNA]</scope>
</reference>
<dbReference type="OrthoDB" id="8174896at2759"/>
<evidence type="ECO:0000256" key="3">
    <source>
        <dbReference type="ARBA" id="ARBA00022801"/>
    </source>
</evidence>
<dbReference type="PROSITE" id="PS00122">
    <property type="entry name" value="CARBOXYLESTERASE_B_1"/>
    <property type="match status" value="1"/>
</dbReference>
<dbReference type="PANTHER" id="PTHR43142">
    <property type="entry name" value="CARBOXYLIC ESTER HYDROLASE"/>
    <property type="match status" value="1"/>
</dbReference>
<dbReference type="GO" id="GO:0052689">
    <property type="term" value="F:carboxylic ester hydrolase activity"/>
    <property type="evidence" value="ECO:0007669"/>
    <property type="project" value="UniProtKB-KW"/>
</dbReference>